<feature type="compositionally biased region" description="Basic residues" evidence="1">
    <location>
        <begin position="484"/>
        <end position="504"/>
    </location>
</feature>
<feature type="region of interest" description="Disordered" evidence="1">
    <location>
        <begin position="477"/>
        <end position="504"/>
    </location>
</feature>
<feature type="compositionally biased region" description="Basic and acidic residues" evidence="1">
    <location>
        <begin position="378"/>
        <end position="392"/>
    </location>
</feature>
<proteinExistence type="predicted"/>
<dbReference type="EMBL" id="KP089419">
    <property type="protein sequence ID" value="AJT38040.1"/>
    <property type="molecule type" value="Genomic_DNA"/>
</dbReference>
<sequence>FSRTKEGKNISEVHDPLLSGPFRGSVNQFISPWMLHSDDYLKEKKEQEKKMPKCNNRDSNNRLGRVSLIRPENKERIVQPRIQTISKWWMDKIRMFLLDEQNRKKWLDESTLEEFKSRYDQIYPKKWNSLEYVLTNLVPAPLNTKIEEGIASCDKKLLTNYLLHIFIETTGPKWELLLSVLPTEQALLYERFSFLSLEEFSNFPVPMDISSLEVSEDILKDSDFIEILKDSDFIEILKDSDFIEILEEDLPSKKKKKKKDEKKENTNDHDQYFEKYLFEKNKLDQDFQDFEDFHQLYVLYNKLIEKEKILIDDYEPRIRDFNRFIVPKLPSTLISGLHDPMAVKDTLEVRPKRARQLIIVKPFNKAQDKKTQKKVKTRKEEDKNETNKEVGRKKGFKKGFLKPLGVKKEEANKGGDEEEDLVFKDIYVFSYPYEGDFRRDLVKGSVRFQRRKVSAINNWIPRPESILFGRLKSMTQKPEGMTTKKSHHKNFPKKEVKGKKKTSRSLRNYAKFLQRRERRKEARRRRKQQIFDGEVVHCIRATLLFTHT</sequence>
<accession>A0A0D4BR25</accession>
<gene>
    <name evidence="2" type="primary">ycf1</name>
</gene>
<feature type="non-terminal residue" evidence="2">
    <location>
        <position position="1"/>
    </location>
</feature>
<dbReference type="AlphaFoldDB" id="A0A0D4BR25"/>
<protein>
    <submittedName>
        <fullName evidence="2">Ycf1</fullName>
    </submittedName>
</protein>
<feature type="region of interest" description="Disordered" evidence="1">
    <location>
        <begin position="368"/>
        <end position="392"/>
    </location>
</feature>
<organism evidence="2">
    <name type="scientific">Thuja occidentalis</name>
    <name type="common">Northern white-cedar</name>
    <name type="synonym">Arborvitae</name>
    <dbReference type="NCBI Taxonomy" id="3317"/>
    <lineage>
        <taxon>Eukaryota</taxon>
        <taxon>Viridiplantae</taxon>
        <taxon>Streptophyta</taxon>
        <taxon>Embryophyta</taxon>
        <taxon>Tracheophyta</taxon>
        <taxon>Spermatophyta</taxon>
        <taxon>Pinopsida</taxon>
        <taxon>Pinidae</taxon>
        <taxon>Conifers II</taxon>
        <taxon>Cupressales</taxon>
        <taxon>Cupressaceae</taxon>
        <taxon>Thuja</taxon>
    </lineage>
</organism>
<evidence type="ECO:0000313" key="2">
    <source>
        <dbReference type="EMBL" id="AJT38040.1"/>
    </source>
</evidence>
<reference evidence="2" key="1">
    <citation type="journal article" date="2015" name="Sci. Rep.">
        <title>ycf1, the most promising plastid DNA barcode of land plants.</title>
        <authorList>
            <person name="Dong W."/>
            <person name="Xu C."/>
            <person name="Li C."/>
            <person name="Sun J."/>
            <person name="Zuo Y."/>
            <person name="Shi S."/>
            <person name="Cheng T."/>
            <person name="Guo J."/>
            <person name="Zhou S."/>
        </authorList>
    </citation>
    <scope>NUCLEOTIDE SEQUENCE</scope>
</reference>
<evidence type="ECO:0000256" key="1">
    <source>
        <dbReference type="SAM" id="MobiDB-lite"/>
    </source>
</evidence>
<keyword evidence="2" id="KW-0934">Plastid</keyword>
<geneLocation type="chloroplast" evidence="2"/>
<name>A0A0D4BR25_THUOC</name>
<feature type="non-terminal residue" evidence="2">
    <location>
        <position position="548"/>
    </location>
</feature>
<keyword evidence="2" id="KW-0150">Chloroplast</keyword>